<reference evidence="2" key="1">
    <citation type="journal article" date="2021" name="PeerJ">
        <title>Extensive microbial diversity within the chicken gut microbiome revealed by metagenomics and culture.</title>
        <authorList>
            <person name="Gilroy R."/>
            <person name="Ravi A."/>
            <person name="Getino M."/>
            <person name="Pursley I."/>
            <person name="Horton D.L."/>
            <person name="Alikhan N.F."/>
            <person name="Baker D."/>
            <person name="Gharbi K."/>
            <person name="Hall N."/>
            <person name="Watson M."/>
            <person name="Adriaenssens E.M."/>
            <person name="Foster-Nyarko E."/>
            <person name="Jarju S."/>
            <person name="Secka A."/>
            <person name="Antonio M."/>
            <person name="Oren A."/>
            <person name="Chaudhuri R.R."/>
            <person name="La Ragione R."/>
            <person name="Hildebrand F."/>
            <person name="Pallen M.J."/>
        </authorList>
    </citation>
    <scope>NUCLEOTIDE SEQUENCE</scope>
    <source>
        <strain evidence="2">CHK55-1828</strain>
    </source>
</reference>
<dbReference type="Proteomes" id="UP000717835">
    <property type="component" value="Unassembled WGS sequence"/>
</dbReference>
<dbReference type="AlphaFoldDB" id="A0A921LCE0"/>
<evidence type="ECO:0000313" key="3">
    <source>
        <dbReference type="Proteomes" id="UP000717835"/>
    </source>
</evidence>
<dbReference type="PANTHER" id="PTHR33408">
    <property type="entry name" value="TRANSPOSASE"/>
    <property type="match status" value="1"/>
</dbReference>
<dbReference type="NCBIfam" id="NF033551">
    <property type="entry name" value="transpos_IS1182"/>
    <property type="match status" value="1"/>
</dbReference>
<sequence length="330" mass="38300">MAKIAFKSDNQKQSLLLPPSLDELIPLTHSVRVVNAMIDRLDVDAILRTYRGGGNSCFHPRQMLKILVYAYLNNIYSSRRIAQQLSENIHYMWLSGGAKPDFRTINYFRGKRLKGTFEELFRQVVELLHKEGFVSLEVQYIDGTKIESAANKYSFVWRGSVEKHDKRLREKTDAVLREIEQVICEEDREPDTEQTLSTEEFASRVERIKERMDTENLSKQQRRAVRDVERKSLPRMKEYERHIAIMGARNSYAKSDPDATFMRMKEDAMLNGQLKPGYNVQIATENQFITNYGIFQRPADTGTLIDFLESFHKKYGLYSREIVADAGYGS</sequence>
<gene>
    <name evidence="2" type="ORF">K8W02_09975</name>
</gene>
<comment type="caution">
    <text evidence="2">The sequence shown here is derived from an EMBL/GenBank/DDBJ whole genome shotgun (WGS) entry which is preliminary data.</text>
</comment>
<dbReference type="InterPro" id="IPR047629">
    <property type="entry name" value="IS1182_transpos"/>
</dbReference>
<dbReference type="PANTHER" id="PTHR33408:SF2">
    <property type="entry name" value="TRANSPOSASE DDE DOMAIN-CONTAINING PROTEIN"/>
    <property type="match status" value="1"/>
</dbReference>
<protein>
    <submittedName>
        <fullName evidence="2">IS1182 family transposase</fullName>
    </submittedName>
</protein>
<evidence type="ECO:0000259" key="1">
    <source>
        <dbReference type="Pfam" id="PF05598"/>
    </source>
</evidence>
<organism evidence="2 3">
    <name type="scientific">Mediterranea massiliensis</name>
    <dbReference type="NCBI Taxonomy" id="1841865"/>
    <lineage>
        <taxon>Bacteria</taxon>
        <taxon>Pseudomonadati</taxon>
        <taxon>Bacteroidota</taxon>
        <taxon>Bacteroidia</taxon>
        <taxon>Bacteroidales</taxon>
        <taxon>Bacteroidaceae</taxon>
        <taxon>Mediterranea</taxon>
    </lineage>
</organism>
<name>A0A921LCE0_9BACT</name>
<dbReference type="InterPro" id="IPR008490">
    <property type="entry name" value="Transposase_InsH_N"/>
</dbReference>
<reference evidence="2" key="2">
    <citation type="submission" date="2021-09" db="EMBL/GenBank/DDBJ databases">
        <authorList>
            <person name="Gilroy R."/>
        </authorList>
    </citation>
    <scope>NUCLEOTIDE SEQUENCE</scope>
    <source>
        <strain evidence="2">CHK55-1828</strain>
    </source>
</reference>
<accession>A0A921LCE0</accession>
<dbReference type="Pfam" id="PF05598">
    <property type="entry name" value="DUF772"/>
    <property type="match status" value="1"/>
</dbReference>
<evidence type="ECO:0000313" key="2">
    <source>
        <dbReference type="EMBL" id="HJF92695.1"/>
    </source>
</evidence>
<dbReference type="RefSeq" id="WP_276828484.1">
    <property type="nucleotide sequence ID" value="NZ_DYVX01000079.1"/>
</dbReference>
<proteinExistence type="predicted"/>
<dbReference type="EMBL" id="DYVX01000079">
    <property type="protein sequence ID" value="HJF92695.1"/>
    <property type="molecule type" value="Genomic_DNA"/>
</dbReference>
<feature type="domain" description="Transposase InsH N-terminal" evidence="1">
    <location>
        <begin position="20"/>
        <end position="109"/>
    </location>
</feature>